<keyword evidence="1" id="KW-0812">Transmembrane</keyword>
<sequence>MNYFKIDINRLIKSKQVIVVVMLLLAIAIIDPITVSMYFSKDIGTAKTIGQNPFQFWMLMNSVSWGNNLYNIMFWILATLLTGLIYYEDKNTSMYMYQIIRKGKSKYLISKFFSTGLFSFILILLVLEINILVTYMLFPDTTVMTDYYDRLVPHEGSFVYKAFLSNPINATQIYSLLNALAMSIFVVFAQCISMLFKISIRYVALLIPVIILYGINFIFDSFPGLFAYNIRMILQPRAVSALTTIITWENVIVVMGGWIVVNLILISVIFLKSRNCYE</sequence>
<feature type="transmembrane region" description="Helical" evidence="1">
    <location>
        <begin position="108"/>
        <end position="138"/>
    </location>
</feature>
<evidence type="ECO:0000313" key="2">
    <source>
        <dbReference type="EMBL" id="MEC0229092.1"/>
    </source>
</evidence>
<protein>
    <recommendedName>
        <fullName evidence="4">ABC transporter permease</fullName>
    </recommendedName>
</protein>
<dbReference type="Proteomes" id="UP001338137">
    <property type="component" value="Unassembled WGS sequence"/>
</dbReference>
<name>A0ABU6G750_9BACL</name>
<feature type="transmembrane region" description="Helical" evidence="1">
    <location>
        <begin position="173"/>
        <end position="196"/>
    </location>
</feature>
<keyword evidence="1" id="KW-1133">Transmembrane helix</keyword>
<evidence type="ECO:0000313" key="3">
    <source>
        <dbReference type="Proteomes" id="UP001338137"/>
    </source>
</evidence>
<organism evidence="2 3">
    <name type="scientific">Paenibacillus alba</name>
    <dbReference type="NCBI Taxonomy" id="1197127"/>
    <lineage>
        <taxon>Bacteria</taxon>
        <taxon>Bacillati</taxon>
        <taxon>Bacillota</taxon>
        <taxon>Bacilli</taxon>
        <taxon>Bacillales</taxon>
        <taxon>Paenibacillaceae</taxon>
        <taxon>Paenibacillus</taxon>
    </lineage>
</organism>
<keyword evidence="3" id="KW-1185">Reference proteome</keyword>
<evidence type="ECO:0008006" key="4">
    <source>
        <dbReference type="Google" id="ProtNLM"/>
    </source>
</evidence>
<dbReference type="RefSeq" id="WP_326073235.1">
    <property type="nucleotide sequence ID" value="NZ_JARLKY010000046.1"/>
</dbReference>
<dbReference type="EMBL" id="JARLKY010000046">
    <property type="protein sequence ID" value="MEC0229092.1"/>
    <property type="molecule type" value="Genomic_DNA"/>
</dbReference>
<proteinExistence type="predicted"/>
<accession>A0ABU6G750</accession>
<gene>
    <name evidence="2" type="ORF">P4I72_18340</name>
</gene>
<feature type="transmembrane region" description="Helical" evidence="1">
    <location>
        <begin position="17"/>
        <end position="39"/>
    </location>
</feature>
<reference evidence="2 3" key="1">
    <citation type="submission" date="2023-03" db="EMBL/GenBank/DDBJ databases">
        <title>Bacillus Genome Sequencing.</title>
        <authorList>
            <person name="Dunlap C."/>
        </authorList>
    </citation>
    <scope>NUCLEOTIDE SEQUENCE [LARGE SCALE GENOMIC DNA]</scope>
    <source>
        <strain evidence="2 3">BD-533</strain>
    </source>
</reference>
<comment type="caution">
    <text evidence="2">The sequence shown here is derived from an EMBL/GenBank/DDBJ whole genome shotgun (WGS) entry which is preliminary data.</text>
</comment>
<feature type="transmembrane region" description="Helical" evidence="1">
    <location>
        <begin position="69"/>
        <end position="87"/>
    </location>
</feature>
<feature type="transmembrane region" description="Helical" evidence="1">
    <location>
        <begin position="250"/>
        <end position="271"/>
    </location>
</feature>
<evidence type="ECO:0000256" key="1">
    <source>
        <dbReference type="SAM" id="Phobius"/>
    </source>
</evidence>
<feature type="transmembrane region" description="Helical" evidence="1">
    <location>
        <begin position="203"/>
        <end position="230"/>
    </location>
</feature>
<keyword evidence="1" id="KW-0472">Membrane</keyword>